<feature type="transmembrane region" description="Helical" evidence="5">
    <location>
        <begin position="173"/>
        <end position="193"/>
    </location>
</feature>
<dbReference type="Pfam" id="PF07690">
    <property type="entry name" value="MFS_1"/>
    <property type="match status" value="1"/>
</dbReference>
<name>A0A9W9G3B8_9EURO</name>
<evidence type="ECO:0000259" key="6">
    <source>
        <dbReference type="PROSITE" id="PS50850"/>
    </source>
</evidence>
<feature type="transmembrane region" description="Helical" evidence="5">
    <location>
        <begin position="137"/>
        <end position="161"/>
    </location>
</feature>
<proteinExistence type="predicted"/>
<keyword evidence="3 5" id="KW-1133">Transmembrane helix</keyword>
<gene>
    <name evidence="7" type="ORF">N7532_001778</name>
</gene>
<evidence type="ECO:0000313" key="7">
    <source>
        <dbReference type="EMBL" id="KAJ5111243.1"/>
    </source>
</evidence>
<dbReference type="GeneID" id="81353251"/>
<comment type="caution">
    <text evidence="7">The sequence shown here is derived from an EMBL/GenBank/DDBJ whole genome shotgun (WGS) entry which is preliminary data.</text>
</comment>
<keyword evidence="2 5" id="KW-0812">Transmembrane</keyword>
<keyword evidence="8" id="KW-1185">Reference proteome</keyword>
<evidence type="ECO:0000256" key="2">
    <source>
        <dbReference type="ARBA" id="ARBA00022692"/>
    </source>
</evidence>
<dbReference type="PANTHER" id="PTHR23502">
    <property type="entry name" value="MAJOR FACILITATOR SUPERFAMILY"/>
    <property type="match status" value="1"/>
</dbReference>
<feature type="transmembrane region" description="Helical" evidence="5">
    <location>
        <begin position="105"/>
        <end position="125"/>
    </location>
</feature>
<feature type="transmembrane region" description="Helical" evidence="5">
    <location>
        <begin position="232"/>
        <end position="256"/>
    </location>
</feature>
<evidence type="ECO:0000256" key="4">
    <source>
        <dbReference type="ARBA" id="ARBA00023136"/>
    </source>
</evidence>
<dbReference type="Proteomes" id="UP001149074">
    <property type="component" value="Unassembled WGS sequence"/>
</dbReference>
<feature type="domain" description="Major facilitator superfamily (MFS) profile" evidence="6">
    <location>
        <begin position="101"/>
        <end position="383"/>
    </location>
</feature>
<dbReference type="GO" id="GO:0005886">
    <property type="term" value="C:plasma membrane"/>
    <property type="evidence" value="ECO:0007669"/>
    <property type="project" value="TreeGrafter"/>
</dbReference>
<dbReference type="GO" id="GO:0015244">
    <property type="term" value="F:fluconazole transmembrane transporter activity"/>
    <property type="evidence" value="ECO:0007669"/>
    <property type="project" value="TreeGrafter"/>
</dbReference>
<dbReference type="InterPro" id="IPR020846">
    <property type="entry name" value="MFS_dom"/>
</dbReference>
<organism evidence="7 8">
    <name type="scientific">Penicillium argentinense</name>
    <dbReference type="NCBI Taxonomy" id="1131581"/>
    <lineage>
        <taxon>Eukaryota</taxon>
        <taxon>Fungi</taxon>
        <taxon>Dikarya</taxon>
        <taxon>Ascomycota</taxon>
        <taxon>Pezizomycotina</taxon>
        <taxon>Eurotiomycetes</taxon>
        <taxon>Eurotiomycetidae</taxon>
        <taxon>Eurotiales</taxon>
        <taxon>Aspergillaceae</taxon>
        <taxon>Penicillium</taxon>
    </lineage>
</organism>
<evidence type="ECO:0000313" key="8">
    <source>
        <dbReference type="Proteomes" id="UP001149074"/>
    </source>
</evidence>
<dbReference type="SUPFAM" id="SSF103473">
    <property type="entry name" value="MFS general substrate transporter"/>
    <property type="match status" value="1"/>
</dbReference>
<dbReference type="PANTHER" id="PTHR23502:SF23">
    <property type="entry name" value="FLUCONAZOLE RESISTANCE PROTEIN 1"/>
    <property type="match status" value="1"/>
</dbReference>
<dbReference type="InterPro" id="IPR011701">
    <property type="entry name" value="MFS"/>
</dbReference>
<feature type="transmembrane region" description="Helical" evidence="5">
    <location>
        <begin position="268"/>
        <end position="292"/>
    </location>
</feature>
<dbReference type="InterPro" id="IPR036259">
    <property type="entry name" value="MFS_trans_sf"/>
</dbReference>
<reference evidence="7" key="2">
    <citation type="journal article" date="2023" name="IMA Fungus">
        <title>Comparative genomic study of the Penicillium genus elucidates a diverse pangenome and 15 lateral gene transfer events.</title>
        <authorList>
            <person name="Petersen C."/>
            <person name="Sorensen T."/>
            <person name="Nielsen M.R."/>
            <person name="Sondergaard T.E."/>
            <person name="Sorensen J.L."/>
            <person name="Fitzpatrick D.A."/>
            <person name="Frisvad J.C."/>
            <person name="Nielsen K.L."/>
        </authorList>
    </citation>
    <scope>NUCLEOTIDE SEQUENCE</scope>
    <source>
        <strain evidence="7">IBT 30761</strain>
    </source>
</reference>
<evidence type="ECO:0000256" key="3">
    <source>
        <dbReference type="ARBA" id="ARBA00022989"/>
    </source>
</evidence>
<dbReference type="AlphaFoldDB" id="A0A9W9G3B8"/>
<evidence type="ECO:0000256" key="5">
    <source>
        <dbReference type="SAM" id="Phobius"/>
    </source>
</evidence>
<feature type="transmembrane region" description="Helical" evidence="5">
    <location>
        <begin position="340"/>
        <end position="360"/>
    </location>
</feature>
<dbReference type="RefSeq" id="XP_056479313.1">
    <property type="nucleotide sequence ID" value="XM_056614272.1"/>
</dbReference>
<sequence>MQYSEEQDASVWPDYLKTETAMKGTDEASIPTTDTTENENPEDLEAFGLYAVMSQCSTRLRRMSTVSTLHEGVRNSPSANQPLVINWQGPDDPENPQNWSMAKKVFVSTLIWLLTFAIYDGSAIYTPGIPSVSEQLGVSSVAATLGLTLFVAGYGLGPMIWSPLSEIPMIGRSPTYVLTLVVFVFFNFGVIYAKNFGMLLAFRFLTGFIGSPALATGAASMGDIWSPGIRDYMIGIWGMFAISAPVLGPMLGGFAFSAKGWTWTIWQLLWISALTLVLFFFCLPETFAPNILARRARRVRRITGNSQYMSESELEIKEMKTMEVLFESLVRPSQLCFMELIVLLLNLYMSLIYGILYIWFEAFPIIFEEIHGFNPEQSGLAFM</sequence>
<accession>A0A9W9G3B8</accession>
<keyword evidence="4 5" id="KW-0472">Membrane</keyword>
<evidence type="ECO:0000256" key="1">
    <source>
        <dbReference type="ARBA" id="ARBA00004141"/>
    </source>
</evidence>
<feature type="transmembrane region" description="Helical" evidence="5">
    <location>
        <begin position="199"/>
        <end position="220"/>
    </location>
</feature>
<comment type="subcellular location">
    <subcellularLocation>
        <location evidence="1">Membrane</location>
        <topology evidence="1">Multi-pass membrane protein</topology>
    </subcellularLocation>
</comment>
<dbReference type="PROSITE" id="PS50850">
    <property type="entry name" value="MFS"/>
    <property type="match status" value="1"/>
</dbReference>
<dbReference type="Gene3D" id="1.20.1250.20">
    <property type="entry name" value="MFS general substrate transporter like domains"/>
    <property type="match status" value="1"/>
</dbReference>
<dbReference type="GO" id="GO:1990961">
    <property type="term" value="P:xenobiotic detoxification by transmembrane export across the plasma membrane"/>
    <property type="evidence" value="ECO:0007669"/>
    <property type="project" value="TreeGrafter"/>
</dbReference>
<protein>
    <recommendedName>
        <fullName evidence="6">Major facilitator superfamily (MFS) profile domain-containing protein</fullName>
    </recommendedName>
</protein>
<dbReference type="EMBL" id="JAPQKI010000002">
    <property type="protein sequence ID" value="KAJ5111243.1"/>
    <property type="molecule type" value="Genomic_DNA"/>
</dbReference>
<reference evidence="7" key="1">
    <citation type="submission" date="2022-11" db="EMBL/GenBank/DDBJ databases">
        <authorList>
            <person name="Petersen C."/>
        </authorList>
    </citation>
    <scope>NUCLEOTIDE SEQUENCE</scope>
    <source>
        <strain evidence="7">IBT 30761</strain>
    </source>
</reference>
<dbReference type="OrthoDB" id="3357846at2759"/>